<feature type="domain" description="SAM-dependent MTase RsmB/NOP-type" evidence="3">
    <location>
        <begin position="172"/>
        <end position="357"/>
    </location>
</feature>
<organism evidence="4 5">
    <name type="scientific">Bagarius yarrelli</name>
    <name type="common">Goonch</name>
    <name type="synonym">Bagrus yarrelli</name>
    <dbReference type="NCBI Taxonomy" id="175774"/>
    <lineage>
        <taxon>Eukaryota</taxon>
        <taxon>Metazoa</taxon>
        <taxon>Chordata</taxon>
        <taxon>Craniata</taxon>
        <taxon>Vertebrata</taxon>
        <taxon>Euteleostomi</taxon>
        <taxon>Actinopterygii</taxon>
        <taxon>Neopterygii</taxon>
        <taxon>Teleostei</taxon>
        <taxon>Ostariophysi</taxon>
        <taxon>Siluriformes</taxon>
        <taxon>Sisoridae</taxon>
        <taxon>Sisorinae</taxon>
        <taxon>Bagarius</taxon>
    </lineage>
</organism>
<dbReference type="GO" id="GO:0032259">
    <property type="term" value="P:methylation"/>
    <property type="evidence" value="ECO:0007669"/>
    <property type="project" value="UniProtKB-KW"/>
</dbReference>
<evidence type="ECO:0000256" key="1">
    <source>
        <dbReference type="PROSITE-ProRule" id="PRU01023"/>
    </source>
</evidence>
<dbReference type="InterPro" id="IPR042620">
    <property type="entry name" value="NSUN7"/>
</dbReference>
<name>A0A556UG37_BAGYA</name>
<proteinExistence type="inferred from homology"/>
<dbReference type="PANTHER" id="PTHR14663:SF2">
    <property type="entry name" value="METHYLTRANSFERASE NSUN7-RELATED"/>
    <property type="match status" value="1"/>
</dbReference>
<evidence type="ECO:0000313" key="5">
    <source>
        <dbReference type="Proteomes" id="UP000319801"/>
    </source>
</evidence>
<keyword evidence="1 4" id="KW-0808">Transferase</keyword>
<dbReference type="InterPro" id="IPR001678">
    <property type="entry name" value="MeTrfase_RsmB-F_NOP2_dom"/>
</dbReference>
<keyword evidence="1 4" id="KW-0489">Methyltransferase</keyword>
<evidence type="ECO:0000313" key="4">
    <source>
        <dbReference type="EMBL" id="TSO98577.1"/>
    </source>
</evidence>
<feature type="compositionally biased region" description="Basic residues" evidence="2">
    <location>
        <begin position="467"/>
        <end position="477"/>
    </location>
</feature>
<evidence type="ECO:0000259" key="3">
    <source>
        <dbReference type="PROSITE" id="PS51686"/>
    </source>
</evidence>
<dbReference type="SUPFAM" id="SSF53335">
    <property type="entry name" value="S-adenosyl-L-methionine-dependent methyltransferases"/>
    <property type="match status" value="1"/>
</dbReference>
<dbReference type="InterPro" id="IPR029063">
    <property type="entry name" value="SAM-dependent_MTases_sf"/>
</dbReference>
<gene>
    <name evidence="4" type="ORF">Baya_10659</name>
</gene>
<dbReference type="Proteomes" id="UP000319801">
    <property type="component" value="Unassembled WGS sequence"/>
</dbReference>
<dbReference type="AlphaFoldDB" id="A0A556UG37"/>
<sequence length="510" mass="56528">MSSHGFLDCVYARAADAYRASTVGTSLDYRVTGCAPAAYFAGRERSTNLNEVCAYELAFNTLKFQVLLKDVLIDCCFQATQQLPDDLMVLVMVMLYDLQDRKFLPREPMAGKGEGPVEEVRLVEDSLFRFRTKLAASLARFRIKQDLVHIEDILPKTGSFSAHTVAHVGVQASVFSNNVYVCGVPADSTYREELQATLSRIGCKNIRMLSEEFTELSEGDSRLQKVRVVLLLPRCTASALADPVTHIVNEDGDRKLLWDLSQGTVSDNNLESLTRMQIQDLSRALTLPKVHGVIYCTCSAYEDENQLVVRRALRNSAIRSKLRPFRIVSTGWTDDRFFRMQASSRGDGCFLCVLKREDTESVQDILVRAAAKGLLNGLALHEKVRKTKPKVKQRKAPAILPPLSPSPPPPPPLPSSLAGDLCVSKQVKADPSAPEDVLGGTPVSRCSSPVLNDGPAHHDSAAEMGKTQKKLRRRKPKAVRDKGVKSKSRGPQHRRRVKSSRKKQPRVPPV</sequence>
<dbReference type="GO" id="GO:0008168">
    <property type="term" value="F:methyltransferase activity"/>
    <property type="evidence" value="ECO:0007669"/>
    <property type="project" value="UniProtKB-KW"/>
</dbReference>
<reference evidence="4 5" key="1">
    <citation type="journal article" date="2019" name="Genome Biol. Evol.">
        <title>Whole-Genome Sequencing of the Giant Devil Catfish, Bagarius yarrelli.</title>
        <authorList>
            <person name="Jiang W."/>
            <person name="Lv Y."/>
            <person name="Cheng L."/>
            <person name="Yang K."/>
            <person name="Chao B."/>
            <person name="Wang X."/>
            <person name="Li Y."/>
            <person name="Pan X."/>
            <person name="You X."/>
            <person name="Zhang Y."/>
            <person name="Yang J."/>
            <person name="Li J."/>
            <person name="Zhang X."/>
            <person name="Liu S."/>
            <person name="Sun C."/>
            <person name="Yang J."/>
            <person name="Shi Q."/>
        </authorList>
    </citation>
    <scope>NUCLEOTIDE SEQUENCE [LARGE SCALE GENOMIC DNA]</scope>
    <source>
        <strain evidence="4">JWS20170419001</strain>
        <tissue evidence="4">Muscle</tissue>
    </source>
</reference>
<feature type="compositionally biased region" description="Pro residues" evidence="2">
    <location>
        <begin position="399"/>
        <end position="414"/>
    </location>
</feature>
<comment type="similarity">
    <text evidence="1">Belongs to the class I-like SAM-binding methyltransferase superfamily. RsmB/NOP family.</text>
</comment>
<dbReference type="OrthoDB" id="6817893at2759"/>
<evidence type="ECO:0000256" key="2">
    <source>
        <dbReference type="SAM" id="MobiDB-lite"/>
    </source>
</evidence>
<feature type="region of interest" description="Disordered" evidence="2">
    <location>
        <begin position="385"/>
        <end position="510"/>
    </location>
</feature>
<dbReference type="PROSITE" id="PS51686">
    <property type="entry name" value="SAM_MT_RSMB_NOP"/>
    <property type="match status" value="1"/>
</dbReference>
<accession>A0A556UG37</accession>
<comment type="caution">
    <text evidence="1">Lacks conserved residue(s) required for the propagation of feature annotation.</text>
</comment>
<dbReference type="GO" id="GO:0003723">
    <property type="term" value="F:RNA binding"/>
    <property type="evidence" value="ECO:0007669"/>
    <property type="project" value="UniProtKB-UniRule"/>
</dbReference>
<keyword evidence="1" id="KW-0694">RNA-binding</keyword>
<keyword evidence="1" id="KW-0949">S-adenosyl-L-methionine</keyword>
<dbReference type="EMBL" id="VCAZ01000072">
    <property type="protein sequence ID" value="TSO98577.1"/>
    <property type="molecule type" value="Genomic_DNA"/>
</dbReference>
<protein>
    <submittedName>
        <fullName evidence="4">Putative 28S rRNA (Cytosine-C(5))-methyltransferase</fullName>
    </submittedName>
</protein>
<dbReference type="PANTHER" id="PTHR14663">
    <property type="entry name" value="METHYLTRANSFERASE NSUN7-RELATED"/>
    <property type="match status" value="1"/>
</dbReference>
<comment type="caution">
    <text evidence="4">The sequence shown here is derived from an EMBL/GenBank/DDBJ whole genome shotgun (WGS) entry which is preliminary data.</text>
</comment>
<feature type="compositionally biased region" description="Basic residues" evidence="2">
    <location>
        <begin position="485"/>
        <end position="510"/>
    </location>
</feature>
<keyword evidence="5" id="KW-1185">Reference proteome</keyword>
<feature type="compositionally biased region" description="Basic residues" evidence="2">
    <location>
        <begin position="385"/>
        <end position="395"/>
    </location>
</feature>
<dbReference type="Gene3D" id="3.40.50.150">
    <property type="entry name" value="Vaccinia Virus protein VP39"/>
    <property type="match status" value="1"/>
</dbReference>
<feature type="active site" description="Nucleophile" evidence="1">
    <location>
        <position position="298"/>
    </location>
</feature>